<name>G3B5X8_CANTC</name>
<organism evidence="3">
    <name type="scientific">Candida tenuis (strain ATCC 10573 / BCRC 21748 / CBS 615 / JCM 9827 / NBRC 10315 / NRRL Y-1498 / VKM Y-70)</name>
    <name type="common">Yeast</name>
    <name type="synonym">Yamadazyma tenuis</name>
    <dbReference type="NCBI Taxonomy" id="590646"/>
    <lineage>
        <taxon>Eukaryota</taxon>
        <taxon>Fungi</taxon>
        <taxon>Dikarya</taxon>
        <taxon>Ascomycota</taxon>
        <taxon>Saccharomycotina</taxon>
        <taxon>Pichiomycetes</taxon>
        <taxon>Debaryomycetaceae</taxon>
        <taxon>Yamadazyma</taxon>
    </lineage>
</organism>
<evidence type="ECO:0000256" key="1">
    <source>
        <dbReference type="SAM" id="MobiDB-lite"/>
    </source>
</evidence>
<dbReference type="STRING" id="590646.G3B5X8"/>
<gene>
    <name evidence="2" type="ORF">CANTEDRAFT_123453</name>
</gene>
<sequence length="91" mass="10697">MSRVLKWQDLYYKASKRVMIEQANFLDFQDCMRFNQEHALELQRIEEDLASGKLRPNGEHGGPQRSFGGHNERSDGYDKMRHNRNHGSAFN</sequence>
<dbReference type="Proteomes" id="UP000000707">
    <property type="component" value="Unassembled WGS sequence"/>
</dbReference>
<accession>G3B5X8</accession>
<evidence type="ECO:0000313" key="3">
    <source>
        <dbReference type="Proteomes" id="UP000000707"/>
    </source>
</evidence>
<evidence type="ECO:0000313" key="2">
    <source>
        <dbReference type="EMBL" id="EGV63330.1"/>
    </source>
</evidence>
<dbReference type="EMBL" id="GL996524">
    <property type="protein sequence ID" value="EGV63330.1"/>
    <property type="molecule type" value="Genomic_DNA"/>
</dbReference>
<feature type="non-terminal residue" evidence="2">
    <location>
        <position position="91"/>
    </location>
</feature>
<dbReference type="OrthoDB" id="48651at2759"/>
<reference evidence="2 3" key="1">
    <citation type="journal article" date="2011" name="Proc. Natl. Acad. Sci. U.S.A.">
        <title>Comparative genomics of xylose-fermenting fungi for enhanced biofuel production.</title>
        <authorList>
            <person name="Wohlbach D.J."/>
            <person name="Kuo A."/>
            <person name="Sato T.K."/>
            <person name="Potts K.M."/>
            <person name="Salamov A.A."/>
            <person name="LaButti K.M."/>
            <person name="Sun H."/>
            <person name="Clum A."/>
            <person name="Pangilinan J.L."/>
            <person name="Lindquist E.A."/>
            <person name="Lucas S."/>
            <person name="Lapidus A."/>
            <person name="Jin M."/>
            <person name="Gunawan C."/>
            <person name="Balan V."/>
            <person name="Dale B.E."/>
            <person name="Jeffries T.W."/>
            <person name="Zinkel R."/>
            <person name="Barry K.W."/>
            <person name="Grigoriev I.V."/>
            <person name="Gasch A.P."/>
        </authorList>
    </citation>
    <scope>NUCLEOTIDE SEQUENCE [LARGE SCALE GENOMIC DNA]</scope>
    <source>
        <strain evidence="3">ATCC 10573 / BCRC 21748 / CBS 615 / JCM 9827 / NBRC 10315 / NRRL Y-1498 / VKM Y-70</strain>
    </source>
</reference>
<protein>
    <submittedName>
        <fullName evidence="2">Uncharacterized protein</fullName>
    </submittedName>
</protein>
<feature type="compositionally biased region" description="Basic and acidic residues" evidence="1">
    <location>
        <begin position="70"/>
        <end position="80"/>
    </location>
</feature>
<dbReference type="HOGENOM" id="CLU_2432792_0_0_1"/>
<keyword evidence="3" id="KW-1185">Reference proteome</keyword>
<proteinExistence type="predicted"/>
<dbReference type="AlphaFoldDB" id="G3B5X8"/>
<feature type="region of interest" description="Disordered" evidence="1">
    <location>
        <begin position="50"/>
        <end position="91"/>
    </location>
</feature>